<dbReference type="Proteomes" id="UP001291623">
    <property type="component" value="Unassembled WGS sequence"/>
</dbReference>
<evidence type="ECO:0000313" key="2">
    <source>
        <dbReference type="EMBL" id="KAK4380455.1"/>
    </source>
</evidence>
<evidence type="ECO:0000313" key="3">
    <source>
        <dbReference type="Proteomes" id="UP001291623"/>
    </source>
</evidence>
<feature type="region of interest" description="Disordered" evidence="1">
    <location>
        <begin position="1"/>
        <end position="27"/>
    </location>
</feature>
<protein>
    <submittedName>
        <fullName evidence="2">Uncharacterized protein</fullName>
    </submittedName>
</protein>
<organism evidence="2 3">
    <name type="scientific">Anisodus tanguticus</name>
    <dbReference type="NCBI Taxonomy" id="243964"/>
    <lineage>
        <taxon>Eukaryota</taxon>
        <taxon>Viridiplantae</taxon>
        <taxon>Streptophyta</taxon>
        <taxon>Embryophyta</taxon>
        <taxon>Tracheophyta</taxon>
        <taxon>Spermatophyta</taxon>
        <taxon>Magnoliopsida</taxon>
        <taxon>eudicotyledons</taxon>
        <taxon>Gunneridae</taxon>
        <taxon>Pentapetalae</taxon>
        <taxon>asterids</taxon>
        <taxon>lamiids</taxon>
        <taxon>Solanales</taxon>
        <taxon>Solanaceae</taxon>
        <taxon>Solanoideae</taxon>
        <taxon>Hyoscyameae</taxon>
        <taxon>Anisodus</taxon>
    </lineage>
</organism>
<feature type="compositionally biased region" description="Basic and acidic residues" evidence="1">
    <location>
        <begin position="1"/>
        <end position="17"/>
    </location>
</feature>
<dbReference type="EMBL" id="JAVYJV010000001">
    <property type="protein sequence ID" value="KAK4380455.1"/>
    <property type="molecule type" value="Genomic_DNA"/>
</dbReference>
<proteinExistence type="predicted"/>
<sequence length="114" mass="13009">MVATTNEERLTRGDRLDGQNSGPKSEKIRISKITFPSGFDDSRRRIGSLPEKVGLQTYAPLRVLRQFGQEQIISLQTNMRVSEIQFELNFIIPELGKFSMNGTPLTKWILEIVK</sequence>
<comment type="caution">
    <text evidence="2">The sequence shown here is derived from an EMBL/GenBank/DDBJ whole genome shotgun (WGS) entry which is preliminary data.</text>
</comment>
<gene>
    <name evidence="2" type="ORF">RND71_002317</name>
</gene>
<reference evidence="2" key="1">
    <citation type="submission" date="2023-12" db="EMBL/GenBank/DDBJ databases">
        <title>Genome assembly of Anisodus tanguticus.</title>
        <authorList>
            <person name="Wang Y.-J."/>
        </authorList>
    </citation>
    <scope>NUCLEOTIDE SEQUENCE</scope>
    <source>
        <strain evidence="2">KB-2021</strain>
        <tissue evidence="2">Leaf</tissue>
    </source>
</reference>
<keyword evidence="3" id="KW-1185">Reference proteome</keyword>
<dbReference type="AlphaFoldDB" id="A0AAE1VYZ6"/>
<evidence type="ECO:0000256" key="1">
    <source>
        <dbReference type="SAM" id="MobiDB-lite"/>
    </source>
</evidence>
<accession>A0AAE1VYZ6</accession>
<name>A0AAE1VYZ6_9SOLA</name>